<feature type="compositionally biased region" description="Basic residues" evidence="1">
    <location>
        <begin position="527"/>
        <end position="540"/>
    </location>
</feature>
<evidence type="ECO:0000313" key="3">
    <source>
        <dbReference type="EMBL" id="KAJ2679817.1"/>
    </source>
</evidence>
<feature type="compositionally biased region" description="Basic and acidic residues" evidence="1">
    <location>
        <begin position="159"/>
        <end position="175"/>
    </location>
</feature>
<dbReference type="Gene3D" id="1.20.58.120">
    <property type="entry name" value="BAG domain"/>
    <property type="match status" value="1"/>
</dbReference>
<dbReference type="InterPro" id="IPR003103">
    <property type="entry name" value="BAG_domain"/>
</dbReference>
<dbReference type="PROSITE" id="PS51035">
    <property type="entry name" value="BAG"/>
    <property type="match status" value="1"/>
</dbReference>
<feature type="compositionally biased region" description="Polar residues" evidence="1">
    <location>
        <begin position="251"/>
        <end position="270"/>
    </location>
</feature>
<organism evidence="3 4">
    <name type="scientific">Coemansia spiralis</name>
    <dbReference type="NCBI Taxonomy" id="417178"/>
    <lineage>
        <taxon>Eukaryota</taxon>
        <taxon>Fungi</taxon>
        <taxon>Fungi incertae sedis</taxon>
        <taxon>Zoopagomycota</taxon>
        <taxon>Kickxellomycotina</taxon>
        <taxon>Kickxellomycetes</taxon>
        <taxon>Kickxellales</taxon>
        <taxon>Kickxellaceae</taxon>
        <taxon>Coemansia</taxon>
    </lineage>
</organism>
<feature type="compositionally biased region" description="Low complexity" evidence="1">
    <location>
        <begin position="433"/>
        <end position="445"/>
    </location>
</feature>
<feature type="region of interest" description="Disordered" evidence="1">
    <location>
        <begin position="250"/>
        <end position="304"/>
    </location>
</feature>
<proteinExistence type="predicted"/>
<reference evidence="3" key="1">
    <citation type="submission" date="2022-07" db="EMBL/GenBank/DDBJ databases">
        <title>Phylogenomic reconstructions and comparative analyses of Kickxellomycotina fungi.</title>
        <authorList>
            <person name="Reynolds N.K."/>
            <person name="Stajich J.E."/>
            <person name="Barry K."/>
            <person name="Grigoriev I.V."/>
            <person name="Crous P."/>
            <person name="Smith M.E."/>
        </authorList>
    </citation>
    <scope>NUCLEOTIDE SEQUENCE</scope>
    <source>
        <strain evidence="3">NRRL 3115</strain>
    </source>
</reference>
<dbReference type="SUPFAM" id="SSF63491">
    <property type="entry name" value="BAG domain"/>
    <property type="match status" value="1"/>
</dbReference>
<feature type="compositionally biased region" description="Basic and acidic residues" evidence="1">
    <location>
        <begin position="590"/>
        <end position="609"/>
    </location>
</feature>
<feature type="compositionally biased region" description="Basic and acidic residues" evidence="1">
    <location>
        <begin position="541"/>
        <end position="574"/>
    </location>
</feature>
<dbReference type="Proteomes" id="UP001151518">
    <property type="component" value="Unassembled WGS sequence"/>
</dbReference>
<feature type="compositionally biased region" description="Low complexity" evidence="1">
    <location>
        <begin position="271"/>
        <end position="291"/>
    </location>
</feature>
<feature type="compositionally biased region" description="Polar residues" evidence="1">
    <location>
        <begin position="471"/>
        <end position="485"/>
    </location>
</feature>
<dbReference type="OrthoDB" id="333905at2759"/>
<feature type="domain" description="BAG" evidence="2">
    <location>
        <begin position="668"/>
        <end position="710"/>
    </location>
</feature>
<feature type="region of interest" description="Disordered" evidence="1">
    <location>
        <begin position="337"/>
        <end position="499"/>
    </location>
</feature>
<protein>
    <recommendedName>
        <fullName evidence="2">BAG domain-containing protein</fullName>
    </recommendedName>
</protein>
<dbReference type="InterPro" id="IPR036533">
    <property type="entry name" value="BAG_dom_sf"/>
</dbReference>
<feature type="compositionally biased region" description="Basic and acidic residues" evidence="1">
    <location>
        <begin position="447"/>
        <end position="466"/>
    </location>
</feature>
<feature type="compositionally biased region" description="Low complexity" evidence="1">
    <location>
        <begin position="578"/>
        <end position="589"/>
    </location>
</feature>
<evidence type="ECO:0000259" key="2">
    <source>
        <dbReference type="PROSITE" id="PS51035"/>
    </source>
</evidence>
<dbReference type="AlphaFoldDB" id="A0A9W8GAX0"/>
<feature type="region of interest" description="Disordered" evidence="1">
    <location>
        <begin position="159"/>
        <end position="194"/>
    </location>
</feature>
<dbReference type="SMART" id="SM00264">
    <property type="entry name" value="BAG"/>
    <property type="match status" value="1"/>
</dbReference>
<feature type="region of interest" description="Disordered" evidence="1">
    <location>
        <begin position="713"/>
        <end position="739"/>
    </location>
</feature>
<feature type="compositionally biased region" description="Polar residues" evidence="1">
    <location>
        <begin position="715"/>
        <end position="739"/>
    </location>
</feature>
<sequence length="739" mass="83550">MQFFLDDDDTITPIRLFSPSNAPRRQQYAASIPAQQAQSAARRPQRSVPGYPYIRFVDDDDYDGSFSFDAFQDLRSAYVGSPLMEIQSQLRTLQQQRAQAQLHRALLAQQLREHERRERELQEYQYQLERQRQLHAKRAAEHARQAYLARLKEEERQKQIESQRAAEKAAQEARARRTATARKAMADQQSQIEEDASDGEDLIFYPPFHFFNHILNRQLRSQDEAECKRAQKSALNNLLDMYFGGGKEDAVSNNGNNSTKQPVATTLSADSATPTVAANAPSAASSAVPAPSSSPPQLPAPTQTSLPFALRGLHADQNALDNVLRVVRNRLDEIGAEESAEENRQKIIRPDAEQKSGKDKKPSDANKVSVNVTEEPTDEASEPDFTLKQPQKQQHLGPEKPDAGQKEGVEVEEPTDYSKAAQTLRSRVDNLDNDSMLLSLSPLLSGHDNDDPWSHVSTDYKNKDVVDASEPSLSQDKPKDGSNTAMDVDDTDGQHSDSEFARLLHDCKCQLNDMQEAATKPGSESIKRRRRRHHNQRNKRPQHDTGRKHQLDHPHETTRQDTHKPFDSKDEAMRHSTSAAAAIESAAQEAVREPETHEEQVSEQTPKEKQQILEALRQLREISKDLDKVRKDYNWRLRDTQLAFVADKHGNLKLAYNRKNSAFHEYQETLQKLLFKLDAIPSYGDFTVRDRRKSIVKKIQNTLDALDQFAADQGSELSEASPNDTASSWADESSNGDWN</sequence>
<evidence type="ECO:0000256" key="1">
    <source>
        <dbReference type="SAM" id="MobiDB-lite"/>
    </source>
</evidence>
<accession>A0A9W8GAX0</accession>
<feature type="compositionally biased region" description="Basic and acidic residues" evidence="1">
    <location>
        <begin position="341"/>
        <end position="364"/>
    </location>
</feature>
<gene>
    <name evidence="3" type="ORF">GGI25_001269</name>
</gene>
<comment type="caution">
    <text evidence="3">The sequence shown here is derived from an EMBL/GenBank/DDBJ whole genome shotgun (WGS) entry which is preliminary data.</text>
</comment>
<name>A0A9W8GAX0_9FUNG</name>
<dbReference type="EMBL" id="JANBTW010000009">
    <property type="protein sequence ID" value="KAJ2679817.1"/>
    <property type="molecule type" value="Genomic_DNA"/>
</dbReference>
<feature type="region of interest" description="Disordered" evidence="1">
    <location>
        <begin position="514"/>
        <end position="609"/>
    </location>
</feature>
<feature type="compositionally biased region" description="Basic and acidic residues" evidence="1">
    <location>
        <begin position="397"/>
        <end position="409"/>
    </location>
</feature>
<dbReference type="Pfam" id="PF02179">
    <property type="entry name" value="BAG"/>
    <property type="match status" value="1"/>
</dbReference>
<dbReference type="GO" id="GO:0051087">
    <property type="term" value="F:protein-folding chaperone binding"/>
    <property type="evidence" value="ECO:0007669"/>
    <property type="project" value="InterPro"/>
</dbReference>
<evidence type="ECO:0000313" key="4">
    <source>
        <dbReference type="Proteomes" id="UP001151518"/>
    </source>
</evidence>